<evidence type="ECO:0000313" key="1">
    <source>
        <dbReference type="EMBL" id="CDK27268.1"/>
    </source>
</evidence>
<gene>
    <name evidence="1" type="ORF">KUCA_T00003246001</name>
</gene>
<keyword evidence="2" id="KW-1185">Reference proteome</keyword>
<dbReference type="AlphaFoldDB" id="W6MM53"/>
<dbReference type="Proteomes" id="UP000019384">
    <property type="component" value="Unassembled WGS sequence"/>
</dbReference>
<reference evidence="1" key="2">
    <citation type="submission" date="2014-02" db="EMBL/GenBank/DDBJ databases">
        <title>Complete DNA sequence of /Kuraishia capsulata/ illustrates novel genomic features among budding yeasts (/Saccharomycotina/).</title>
        <authorList>
            <person name="Morales L."/>
            <person name="Noel B."/>
            <person name="Porcel B."/>
            <person name="Marcet-Houben M."/>
            <person name="Hullo M-F."/>
            <person name="Sacerdot C."/>
            <person name="Tekaia F."/>
            <person name="Leh-Louis V."/>
            <person name="Despons L."/>
            <person name="Khanna V."/>
            <person name="Aury J-M."/>
            <person name="Barbe V."/>
            <person name="Couloux A."/>
            <person name="Labadie K."/>
            <person name="Pelletier E."/>
            <person name="Souciet J-L."/>
            <person name="Boekhout T."/>
            <person name="Gabaldon T."/>
            <person name="Wincker P."/>
            <person name="Dujon B."/>
        </authorList>
    </citation>
    <scope>NUCLEOTIDE SEQUENCE</scope>
    <source>
        <strain evidence="1">CBS 1993</strain>
    </source>
</reference>
<dbReference type="HOGENOM" id="CLU_937100_0_0_1"/>
<organism evidence="1 2">
    <name type="scientific">Kuraishia capsulata CBS 1993</name>
    <dbReference type="NCBI Taxonomy" id="1382522"/>
    <lineage>
        <taxon>Eukaryota</taxon>
        <taxon>Fungi</taxon>
        <taxon>Dikarya</taxon>
        <taxon>Ascomycota</taxon>
        <taxon>Saccharomycotina</taxon>
        <taxon>Pichiomycetes</taxon>
        <taxon>Pichiales</taxon>
        <taxon>Pichiaceae</taxon>
        <taxon>Kuraishia</taxon>
    </lineage>
</organism>
<name>W6MM53_9ASCO</name>
<sequence>MQLALGKSTSQTNSQQELPANNFENFTEMYYTQLFRGPSYRTYSEWREYNQKKIDGPLGEVLWRRERFTGTLEEKYSKKDGFDFDALTNDTIWGELFPNVEKRRLVRVSLANMFIRVGKLLSRQKPSCQQQNRRAWGLNPFSKLAGVAKGYSQALASAENRMTMMSHLPSGSSVYSNNDSVDQENSYHTALSGIAADEDNNLNFETADFNGLWQETGDAALRQVSQERLNVLKTTPHEKPSLANRWEPSLEEPTEPLLLISFDKPRFQRNNFRHSSLEDTPDATDRLIAGIYMLLQD</sequence>
<dbReference type="EMBL" id="HG793128">
    <property type="protein sequence ID" value="CDK27268.1"/>
    <property type="molecule type" value="Genomic_DNA"/>
</dbReference>
<dbReference type="GeneID" id="34520652"/>
<reference evidence="1" key="1">
    <citation type="submission" date="2013-12" db="EMBL/GenBank/DDBJ databases">
        <authorList>
            <person name="Genoscope - CEA"/>
        </authorList>
    </citation>
    <scope>NUCLEOTIDE SEQUENCE</scope>
    <source>
        <strain evidence="1">CBS 1993</strain>
    </source>
</reference>
<proteinExistence type="predicted"/>
<evidence type="ECO:0000313" key="2">
    <source>
        <dbReference type="Proteomes" id="UP000019384"/>
    </source>
</evidence>
<dbReference type="RefSeq" id="XP_022459264.1">
    <property type="nucleotide sequence ID" value="XM_022601642.1"/>
</dbReference>
<accession>W6MM53</accession>
<protein>
    <submittedName>
        <fullName evidence="1">Uncharacterized protein</fullName>
    </submittedName>
</protein>